<dbReference type="EMBL" id="CZAU01000006">
    <property type="protein sequence ID" value="CUP21837.1"/>
    <property type="molecule type" value="Genomic_DNA"/>
</dbReference>
<organism evidence="1 2">
    <name type="scientific">Anaerostipes hadrus</name>
    <dbReference type="NCBI Taxonomy" id="649756"/>
    <lineage>
        <taxon>Bacteria</taxon>
        <taxon>Bacillati</taxon>
        <taxon>Bacillota</taxon>
        <taxon>Clostridia</taxon>
        <taxon>Lachnospirales</taxon>
        <taxon>Lachnospiraceae</taxon>
        <taxon>Anaerostipes</taxon>
    </lineage>
</organism>
<gene>
    <name evidence="1" type="ORF">ERS852520_00856</name>
</gene>
<dbReference type="Proteomes" id="UP000095564">
    <property type="component" value="Unassembled WGS sequence"/>
</dbReference>
<protein>
    <submittedName>
        <fullName evidence="1">Uncharacterized protein</fullName>
    </submittedName>
</protein>
<dbReference type="RefSeq" id="WP_044924630.1">
    <property type="nucleotide sequence ID" value="NZ_CACRSX010000009.1"/>
</dbReference>
<name>A0A174LH05_ANAHA</name>
<evidence type="ECO:0000313" key="1">
    <source>
        <dbReference type="EMBL" id="CUP21837.1"/>
    </source>
</evidence>
<evidence type="ECO:0000313" key="2">
    <source>
        <dbReference type="Proteomes" id="UP000095564"/>
    </source>
</evidence>
<accession>A0A174LH05</accession>
<dbReference type="AlphaFoldDB" id="A0A174LH05"/>
<reference evidence="1 2" key="1">
    <citation type="submission" date="2015-09" db="EMBL/GenBank/DDBJ databases">
        <authorList>
            <consortium name="Pathogen Informatics"/>
        </authorList>
    </citation>
    <scope>NUCLEOTIDE SEQUENCE [LARGE SCALE GENOMIC DNA]</scope>
    <source>
        <strain evidence="1 2">2789STDY5834908</strain>
    </source>
</reference>
<proteinExistence type="predicted"/>
<sequence length="167" mass="19777">MRKTFVVFIAFIMLYVVVDQYDTWMSYNEIKQYYTDNYTFIYKQKTLSKSLTKQFLQQLKGQSHIHGSKDKDMVLHQFNDSESDDFGQIIIQIDKKTKTIYAFRVKSGSKEYIGTQIAYQRGYKIFHNDKELSSKKDVNKVLDKMEDADNYMIEANDKNKTLNIIDP</sequence>